<comment type="cofactor">
    <cofactor evidence="5 7">
        <name>FAD</name>
        <dbReference type="ChEBI" id="CHEBI:57692"/>
    </cofactor>
</comment>
<dbReference type="GO" id="GO:0008611">
    <property type="term" value="P:ether lipid biosynthetic process"/>
    <property type="evidence" value="ECO:0007669"/>
    <property type="project" value="UniProtKB-UniPathway"/>
</dbReference>
<dbReference type="UniPathway" id="UPA00781"/>
<evidence type="ECO:0000256" key="6">
    <source>
        <dbReference type="PIRSR" id="PIRSR625650-4"/>
    </source>
</evidence>
<keyword evidence="7" id="KW-0808">Transferase</keyword>
<evidence type="ECO:0000259" key="8">
    <source>
        <dbReference type="Pfam" id="PF02913"/>
    </source>
</evidence>
<dbReference type="PhylomeDB" id="A7TBI2"/>
<dbReference type="AlphaFoldDB" id="A7TBI2"/>
<comment type="catalytic activity">
    <reaction evidence="7">
        <text>a long chain fatty alcohol + a 1-acylglycerone 3-phosphate = a 1-O-alkylglycerone 3-phosphate + a long-chain fatty acid + H(+)</text>
        <dbReference type="Rhea" id="RHEA:36171"/>
        <dbReference type="ChEBI" id="CHEBI:15378"/>
        <dbReference type="ChEBI" id="CHEBI:17135"/>
        <dbReference type="ChEBI" id="CHEBI:57534"/>
        <dbReference type="ChEBI" id="CHEBI:57560"/>
        <dbReference type="ChEBI" id="CHEBI:73315"/>
        <dbReference type="EC" id="2.5.1.26"/>
    </reaction>
</comment>
<accession>A7TBI2</accession>
<name>A7TBI2_NEMVE</name>
<dbReference type="PANTHER" id="PTHR46568">
    <property type="entry name" value="ALKYLDIHYDROXYACETONEPHOSPHATE SYNTHASE, PEROXISOMAL"/>
    <property type="match status" value="1"/>
</dbReference>
<sequence>PRMSTGPDLHHFIMGSEGTLGVITEVTLRIRPVPEIRVYGSVVFPDFEKGVACMRAVAHARCAPASVRLMDNEQFRFGQALKGDEGSLFKSMVDGLKAIYLTKFKGYDPACLCVATLLFEGTPSEVAIQQKRIYELAA</sequence>
<comment type="similarity">
    <text evidence="7">Belongs to the FAD-binding oxidoreductase/transferase type 4 family.</text>
</comment>
<dbReference type="EMBL" id="DS475247">
    <property type="protein sequence ID" value="EDO26625.1"/>
    <property type="molecule type" value="Genomic_DNA"/>
</dbReference>
<keyword evidence="7" id="KW-0444">Lipid biosynthesis</keyword>
<evidence type="ECO:0000256" key="5">
    <source>
        <dbReference type="PIRSR" id="PIRSR625650-3"/>
    </source>
</evidence>
<evidence type="ECO:0000256" key="2">
    <source>
        <dbReference type="ARBA" id="ARBA00012385"/>
    </source>
</evidence>
<keyword evidence="7" id="KW-0576">Peroxisome</keyword>
<dbReference type="Pfam" id="PF02913">
    <property type="entry name" value="FAD-oxidase_C"/>
    <property type="match status" value="1"/>
</dbReference>
<evidence type="ECO:0000256" key="4">
    <source>
        <dbReference type="ARBA" id="ARBA00022827"/>
    </source>
</evidence>
<organism evidence="9 10">
    <name type="scientific">Nematostella vectensis</name>
    <name type="common">Starlet sea anemone</name>
    <dbReference type="NCBI Taxonomy" id="45351"/>
    <lineage>
        <taxon>Eukaryota</taxon>
        <taxon>Metazoa</taxon>
        <taxon>Cnidaria</taxon>
        <taxon>Anthozoa</taxon>
        <taxon>Hexacorallia</taxon>
        <taxon>Actiniaria</taxon>
        <taxon>Edwardsiidae</taxon>
        <taxon>Nematostella</taxon>
    </lineage>
</organism>
<dbReference type="SUPFAM" id="SSF55103">
    <property type="entry name" value="FAD-linked oxidases, C-terminal domain"/>
    <property type="match status" value="1"/>
</dbReference>
<keyword evidence="10" id="KW-1185">Reference proteome</keyword>
<keyword evidence="4 5" id="KW-0274">FAD</keyword>
<dbReference type="InterPro" id="IPR016164">
    <property type="entry name" value="FAD-linked_Oxase-like_C"/>
</dbReference>
<evidence type="ECO:0000256" key="7">
    <source>
        <dbReference type="RuleBase" id="RU363113"/>
    </source>
</evidence>
<keyword evidence="3 7" id="KW-0285">Flavoprotein</keyword>
<feature type="binding site" evidence="5">
    <location>
        <begin position="17"/>
        <end position="23"/>
    </location>
    <ligand>
        <name>FAD</name>
        <dbReference type="ChEBI" id="CHEBI:57692"/>
    </ligand>
</feature>
<dbReference type="InterPro" id="IPR025650">
    <property type="entry name" value="Alkyl-DHAP_Synthase"/>
</dbReference>
<dbReference type="KEGG" id="nve:5524988"/>
<dbReference type="STRING" id="45351.A7TBI2"/>
<dbReference type="Gene3D" id="3.30.70.3450">
    <property type="match status" value="1"/>
</dbReference>
<dbReference type="InterPro" id="IPR004113">
    <property type="entry name" value="FAD-bd_oxidored_4_C"/>
</dbReference>
<evidence type="ECO:0000256" key="1">
    <source>
        <dbReference type="ARBA" id="ARBA00004670"/>
    </source>
</evidence>
<evidence type="ECO:0000313" key="10">
    <source>
        <dbReference type="Proteomes" id="UP000001593"/>
    </source>
</evidence>
<dbReference type="GO" id="GO:0050660">
    <property type="term" value="F:flavin adenine dinucleotide binding"/>
    <property type="evidence" value="ECO:0007669"/>
    <property type="project" value="InterPro"/>
</dbReference>
<comment type="subunit">
    <text evidence="7">Homodimer.</text>
</comment>
<dbReference type="EC" id="2.5.1.26" evidence="2 7"/>
<dbReference type="PANTHER" id="PTHR46568:SF1">
    <property type="entry name" value="ALKYLDIHYDROXYACETONEPHOSPHATE SYNTHASE, PEROXISOMAL"/>
    <property type="match status" value="1"/>
</dbReference>
<dbReference type="eggNOG" id="KOG1233">
    <property type="taxonomic scope" value="Eukaryota"/>
</dbReference>
<protein>
    <recommendedName>
        <fullName evidence="2 7">Alkylglycerone-phosphate synthase</fullName>
        <shortName evidence="7">Alkyl-DHAP synthase</shortName>
        <ecNumber evidence="2 7">2.5.1.26</ecNumber>
    </recommendedName>
</protein>
<feature type="non-terminal residue" evidence="9">
    <location>
        <position position="1"/>
    </location>
</feature>
<gene>
    <name evidence="9" type="ORF">NEMVEDRAFT_v1g1628</name>
</gene>
<dbReference type="Proteomes" id="UP000001593">
    <property type="component" value="Unassembled WGS sequence"/>
</dbReference>
<dbReference type="GO" id="GO:0005777">
    <property type="term" value="C:peroxisome"/>
    <property type="evidence" value="ECO:0007669"/>
    <property type="project" value="UniProtKB-SubCell"/>
</dbReference>
<comment type="function">
    <text evidence="7">Catalyzes the exchange of an acyl for a long-chain alkyl group and the formation of the ether bond in the biosynthesis of ether phospholipids.</text>
</comment>
<keyword evidence="7" id="KW-0443">Lipid metabolism</keyword>
<evidence type="ECO:0000256" key="3">
    <source>
        <dbReference type="ARBA" id="ARBA00022630"/>
    </source>
</evidence>
<feature type="domain" description="FAD-binding oxidoreductase/transferase type 4 C-terminal" evidence="8">
    <location>
        <begin position="34"/>
        <end position="131"/>
    </location>
</feature>
<reference evidence="9 10" key="1">
    <citation type="journal article" date="2007" name="Science">
        <title>Sea anemone genome reveals ancestral eumetazoan gene repertoire and genomic organization.</title>
        <authorList>
            <person name="Putnam N.H."/>
            <person name="Srivastava M."/>
            <person name="Hellsten U."/>
            <person name="Dirks B."/>
            <person name="Chapman J."/>
            <person name="Salamov A."/>
            <person name="Terry A."/>
            <person name="Shapiro H."/>
            <person name="Lindquist E."/>
            <person name="Kapitonov V.V."/>
            <person name="Jurka J."/>
            <person name="Genikhovich G."/>
            <person name="Grigoriev I.V."/>
            <person name="Lucas S.M."/>
            <person name="Steele R.E."/>
            <person name="Finnerty J.R."/>
            <person name="Technau U."/>
            <person name="Martindale M.Q."/>
            <person name="Rokhsar D.S."/>
        </authorList>
    </citation>
    <scope>NUCLEOTIDE SEQUENCE [LARGE SCALE GENOMIC DNA]</scope>
    <source>
        <strain evidence="10">CH2 X CH6</strain>
    </source>
</reference>
<comment type="subcellular location">
    <subcellularLocation>
        <location evidence="7">Peroxisome</location>
    </subcellularLocation>
</comment>
<evidence type="ECO:0000313" key="9">
    <source>
        <dbReference type="EMBL" id="EDO26625.1"/>
    </source>
</evidence>
<dbReference type="Gene3D" id="3.30.465.10">
    <property type="match status" value="1"/>
</dbReference>
<dbReference type="InterPro" id="IPR016169">
    <property type="entry name" value="FAD-bd_PCMH_sub2"/>
</dbReference>
<feature type="site" description="Important for enzyme activity" evidence="6">
    <location>
        <position position="68"/>
    </location>
</feature>
<dbReference type="GO" id="GO:0008609">
    <property type="term" value="F:alkylglycerone-phosphate synthase activity"/>
    <property type="evidence" value="ECO:0007669"/>
    <property type="project" value="UniProtKB-EC"/>
</dbReference>
<comment type="pathway">
    <text evidence="1 7">Glycerolipid metabolism; ether lipid biosynthesis.</text>
</comment>
<dbReference type="HOGENOM" id="CLU_017779_2_2_1"/>
<proteinExistence type="inferred from homology"/>
<dbReference type="InParanoid" id="A7TBI2"/>
<feature type="non-terminal residue" evidence="9">
    <location>
        <position position="138"/>
    </location>
</feature>